<dbReference type="CDD" id="cd07812">
    <property type="entry name" value="SRPBCC"/>
    <property type="match status" value="1"/>
</dbReference>
<name>A0A3T0N6M5_9RHOB</name>
<dbReference type="AlphaFoldDB" id="A0A3T0N6M5"/>
<protein>
    <submittedName>
        <fullName evidence="1">SRPBCC family protein</fullName>
    </submittedName>
</protein>
<gene>
    <name evidence="1" type="ORF">EBB79_18210</name>
</gene>
<dbReference type="Proteomes" id="UP000283063">
    <property type="component" value="Chromosome"/>
</dbReference>
<dbReference type="RefSeq" id="WP_127750200.1">
    <property type="nucleotide sequence ID" value="NZ_CP033219.1"/>
</dbReference>
<evidence type="ECO:0000313" key="1">
    <source>
        <dbReference type="EMBL" id="AZV79612.1"/>
    </source>
</evidence>
<proteinExistence type="predicted"/>
<dbReference type="KEGG" id="sedi:EBB79_18210"/>
<dbReference type="OrthoDB" id="7860307at2"/>
<organism evidence="1 2">
    <name type="scientific">Parasedimentitalea marina</name>
    <dbReference type="NCBI Taxonomy" id="2483033"/>
    <lineage>
        <taxon>Bacteria</taxon>
        <taxon>Pseudomonadati</taxon>
        <taxon>Pseudomonadota</taxon>
        <taxon>Alphaproteobacteria</taxon>
        <taxon>Rhodobacterales</taxon>
        <taxon>Paracoccaceae</taxon>
        <taxon>Parasedimentitalea</taxon>
    </lineage>
</organism>
<evidence type="ECO:0000313" key="2">
    <source>
        <dbReference type="Proteomes" id="UP000283063"/>
    </source>
</evidence>
<dbReference type="EMBL" id="CP033219">
    <property type="protein sequence ID" value="AZV79612.1"/>
    <property type="molecule type" value="Genomic_DNA"/>
</dbReference>
<dbReference type="InterPro" id="IPR023393">
    <property type="entry name" value="START-like_dom_sf"/>
</dbReference>
<keyword evidence="2" id="KW-1185">Reference proteome</keyword>
<dbReference type="SUPFAM" id="SSF55961">
    <property type="entry name" value="Bet v1-like"/>
    <property type="match status" value="1"/>
</dbReference>
<reference evidence="1 2" key="1">
    <citation type="submission" date="2018-10" db="EMBL/GenBank/DDBJ databases">
        <title>Parasedimentitalea marina sp. nov., a psychrophilic bacterium isolated from deep seawater of the New Britain Trench.</title>
        <authorList>
            <person name="Cao J."/>
        </authorList>
    </citation>
    <scope>NUCLEOTIDE SEQUENCE [LARGE SCALE GENOMIC DNA]</scope>
    <source>
        <strain evidence="1 2">W43</strain>
    </source>
</reference>
<accession>A0A3T0N6M5</accession>
<sequence>MKFVSKEDIEAPIAEVFAVLSEFESFERSAIRRGIEVNRMGDVAAPASGLAWDVQFSFRGKSRDIHLVLAEFEPVTGLSLSADGGGIEGDMKVELMALSPRRTRLVVSLDLTPKTLSGRLLVQSLKLAKSKLNKRFKIRVADFAKSTEERLGRMV</sequence>
<dbReference type="Gene3D" id="3.30.530.20">
    <property type="match status" value="1"/>
</dbReference>